<dbReference type="SUPFAM" id="SSF52172">
    <property type="entry name" value="CheY-like"/>
    <property type="match status" value="1"/>
</dbReference>
<dbReference type="Proteomes" id="UP000618579">
    <property type="component" value="Unassembled WGS sequence"/>
</dbReference>
<dbReference type="PANTHER" id="PTHR35807:SF2">
    <property type="entry name" value="TRANSCRIPTIONAL ACTIVATOR DOMAIN"/>
    <property type="match status" value="1"/>
</dbReference>
<dbReference type="InterPro" id="IPR036388">
    <property type="entry name" value="WH-like_DNA-bd_sf"/>
</dbReference>
<dbReference type="PANTHER" id="PTHR35807">
    <property type="entry name" value="TRANSCRIPTIONAL REGULATOR REDD-RELATED"/>
    <property type="match status" value="1"/>
</dbReference>
<evidence type="ECO:0000256" key="2">
    <source>
        <dbReference type="ARBA" id="ARBA00023015"/>
    </source>
</evidence>
<dbReference type="InterPro" id="IPR016032">
    <property type="entry name" value="Sig_transdc_resp-reg_C-effctor"/>
</dbReference>
<accession>A0ABX1ZS03</accession>
<feature type="domain" description="Response regulatory" evidence="6">
    <location>
        <begin position="2"/>
        <end position="116"/>
    </location>
</feature>
<dbReference type="Gene3D" id="1.25.40.10">
    <property type="entry name" value="Tetratricopeptide repeat domain"/>
    <property type="match status" value="1"/>
</dbReference>
<name>A0ABX1ZS03_9BACL</name>
<comment type="caution">
    <text evidence="7">The sequence shown here is derived from an EMBL/GenBank/DDBJ whole genome shotgun (WGS) entry which is preliminary data.</text>
</comment>
<keyword evidence="3" id="KW-0238">DNA-binding</keyword>
<evidence type="ECO:0000259" key="6">
    <source>
        <dbReference type="PROSITE" id="PS50110"/>
    </source>
</evidence>
<dbReference type="InterPro" id="IPR011006">
    <property type="entry name" value="CheY-like_superfamily"/>
</dbReference>
<dbReference type="InterPro" id="IPR005158">
    <property type="entry name" value="BTAD"/>
</dbReference>
<keyword evidence="5" id="KW-0597">Phosphoprotein</keyword>
<dbReference type="SUPFAM" id="SSF46894">
    <property type="entry name" value="C-terminal effector domain of the bipartite response regulators"/>
    <property type="match status" value="1"/>
</dbReference>
<evidence type="ECO:0000256" key="4">
    <source>
        <dbReference type="ARBA" id="ARBA00023163"/>
    </source>
</evidence>
<feature type="modified residue" description="4-aspartylphosphate" evidence="5">
    <location>
        <position position="53"/>
    </location>
</feature>
<evidence type="ECO:0000256" key="3">
    <source>
        <dbReference type="ARBA" id="ARBA00023125"/>
    </source>
</evidence>
<proteinExistence type="predicted"/>
<protein>
    <submittedName>
        <fullName evidence="7">Response regulator</fullName>
    </submittedName>
</protein>
<dbReference type="Pfam" id="PF03704">
    <property type="entry name" value="BTAD"/>
    <property type="match status" value="1"/>
</dbReference>
<gene>
    <name evidence="7" type="ORF">GC097_22045</name>
</gene>
<dbReference type="Gene3D" id="1.10.10.10">
    <property type="entry name" value="Winged helix-like DNA-binding domain superfamily/Winged helix DNA-binding domain"/>
    <property type="match status" value="1"/>
</dbReference>
<dbReference type="SMART" id="SM01043">
    <property type="entry name" value="BTAD"/>
    <property type="match status" value="1"/>
</dbReference>
<sequence length="390" mass="44919">MKAIIIDDEKAMHLIMKRMLAKVSAVEVVASFSETAAAFTYLTKHDVDMIFVDISMPRENGLEFAQRVRESGKETKIVFITSHKEYALFAFDVYAFDYIVKPVAQERLFNTIQRALAEKRPERLQQAEQEPKSNEVKFNCLGEIDIQSTQGTRAKWKSSKSAELFGYLLIHKGRRVSRARLIEDMFGGMPQKNAEIYLNTTVYQLRKVLDSFGVKESLYSDSNHYALSISQVKVDFLAFEEGCRQLSVIDETTIEQAIELERLYTGDLFGDRAFAWSWNEAERLSLLYTSFTQKLCAALLNRGETNAAIRLLMKLRVHNELDEEAFMLLMKAFAVQENTEALTRQYLQYEETLHKEIGIKPSREASELYAQLLSGLDLSYRKKMRQSPDR</sequence>
<evidence type="ECO:0000313" key="8">
    <source>
        <dbReference type="Proteomes" id="UP000618579"/>
    </source>
</evidence>
<evidence type="ECO:0000256" key="5">
    <source>
        <dbReference type="PROSITE-ProRule" id="PRU00169"/>
    </source>
</evidence>
<dbReference type="InterPro" id="IPR001789">
    <property type="entry name" value="Sig_transdc_resp-reg_receiver"/>
</dbReference>
<dbReference type="SMART" id="SM00448">
    <property type="entry name" value="REC"/>
    <property type="match status" value="1"/>
</dbReference>
<dbReference type="InterPro" id="IPR011990">
    <property type="entry name" value="TPR-like_helical_dom_sf"/>
</dbReference>
<dbReference type="RefSeq" id="WP_171685502.1">
    <property type="nucleotide sequence ID" value="NZ_WHNZ01000045.1"/>
</dbReference>
<evidence type="ECO:0000313" key="7">
    <source>
        <dbReference type="EMBL" id="NOV02691.1"/>
    </source>
</evidence>
<dbReference type="Pfam" id="PF00072">
    <property type="entry name" value="Response_reg"/>
    <property type="match status" value="1"/>
</dbReference>
<dbReference type="EMBL" id="WHNZ01000045">
    <property type="protein sequence ID" value="NOV02691.1"/>
    <property type="molecule type" value="Genomic_DNA"/>
</dbReference>
<reference evidence="7 8" key="1">
    <citation type="submission" date="2019-10" db="EMBL/GenBank/DDBJ databases">
        <title>Description of Paenibacillus pedi sp. nov.</title>
        <authorList>
            <person name="Carlier A."/>
            <person name="Qi S."/>
        </authorList>
    </citation>
    <scope>NUCLEOTIDE SEQUENCE [LARGE SCALE GENOMIC DNA]</scope>
    <source>
        <strain evidence="7 8">LMG 31457</strain>
    </source>
</reference>
<dbReference type="Gene3D" id="3.40.50.2300">
    <property type="match status" value="1"/>
</dbReference>
<keyword evidence="4" id="KW-0804">Transcription</keyword>
<keyword evidence="2" id="KW-0805">Transcription regulation</keyword>
<keyword evidence="8" id="KW-1185">Reference proteome</keyword>
<keyword evidence="1" id="KW-0902">Two-component regulatory system</keyword>
<organism evidence="7 8">
    <name type="scientific">Paenibacillus planticolens</name>
    <dbReference type="NCBI Taxonomy" id="2654976"/>
    <lineage>
        <taxon>Bacteria</taxon>
        <taxon>Bacillati</taxon>
        <taxon>Bacillota</taxon>
        <taxon>Bacilli</taxon>
        <taxon>Bacillales</taxon>
        <taxon>Paenibacillaceae</taxon>
        <taxon>Paenibacillus</taxon>
    </lineage>
</organism>
<dbReference type="InterPro" id="IPR051677">
    <property type="entry name" value="AfsR-DnrI-RedD_regulator"/>
</dbReference>
<dbReference type="SUPFAM" id="SSF48452">
    <property type="entry name" value="TPR-like"/>
    <property type="match status" value="1"/>
</dbReference>
<evidence type="ECO:0000256" key="1">
    <source>
        <dbReference type="ARBA" id="ARBA00023012"/>
    </source>
</evidence>
<dbReference type="PROSITE" id="PS50110">
    <property type="entry name" value="RESPONSE_REGULATORY"/>
    <property type="match status" value="1"/>
</dbReference>